<dbReference type="GO" id="GO:0032153">
    <property type="term" value="C:cell division site"/>
    <property type="evidence" value="ECO:0007669"/>
    <property type="project" value="TreeGrafter"/>
</dbReference>
<keyword evidence="7" id="KW-1185">Reference proteome</keyword>
<dbReference type="Gene3D" id="1.10.3900.10">
    <property type="entry name" value="YacF-like"/>
    <property type="match status" value="1"/>
</dbReference>
<name>A1SU32_PSYIN</name>
<accession>A1SU32</accession>
<keyword evidence="2 5" id="KW-0132">Cell division</keyword>
<dbReference type="Gene3D" id="2.60.440.10">
    <property type="entry name" value="YacF-like domains"/>
    <property type="match status" value="1"/>
</dbReference>
<evidence type="ECO:0000256" key="2">
    <source>
        <dbReference type="ARBA" id="ARBA00022618"/>
    </source>
</evidence>
<dbReference type="STRING" id="357804.Ping_1160"/>
<dbReference type="InterPro" id="IPR036268">
    <property type="entry name" value="ZapD_sf"/>
</dbReference>
<proteinExistence type="inferred from homology"/>
<dbReference type="PANTHER" id="PTHR39455:SF1">
    <property type="entry name" value="CELL DIVISION PROTEIN ZAPD"/>
    <property type="match status" value="1"/>
</dbReference>
<keyword evidence="1 5" id="KW-0963">Cytoplasm</keyword>
<dbReference type="SUPFAM" id="SSF160950">
    <property type="entry name" value="YacF-like"/>
    <property type="match status" value="1"/>
</dbReference>
<evidence type="ECO:0000313" key="7">
    <source>
        <dbReference type="Proteomes" id="UP000000639"/>
    </source>
</evidence>
<gene>
    <name evidence="5" type="primary">zapD</name>
    <name evidence="6" type="ordered locus">Ping_1160</name>
</gene>
<comment type="function">
    <text evidence="5">Cell division factor that enhances FtsZ-ring assembly. Directly interacts with FtsZ and promotes bundling of FtsZ protofilaments, with a reduction in FtsZ GTPase activity.</text>
</comment>
<dbReference type="EMBL" id="CP000510">
    <property type="protein sequence ID" value="ABM02997.1"/>
    <property type="molecule type" value="Genomic_DNA"/>
</dbReference>
<protein>
    <recommendedName>
        <fullName evidence="5">Cell division protein ZapD</fullName>
    </recommendedName>
    <alternativeName>
        <fullName evidence="5">Z ring-associated protein D</fullName>
    </alternativeName>
</protein>
<dbReference type="GO" id="GO:0005737">
    <property type="term" value="C:cytoplasm"/>
    <property type="evidence" value="ECO:0007669"/>
    <property type="project" value="UniProtKB-SubCell"/>
</dbReference>
<dbReference type="HAMAP" id="MF_01092">
    <property type="entry name" value="ZapD"/>
    <property type="match status" value="1"/>
</dbReference>
<dbReference type="KEGG" id="pin:Ping_1160"/>
<sequence length="243" mass="28615">MVAFEYPLNEKNRSYLRFEFLFAQLKMSISFEHVNDSTIFFKALLELLELAERSDIRHELVKDLRLLSEQMKNWLNHDGVDHKKETDLISEIEGLIQDVLRLSKKLRFFKDNRFLTSLKQRFFIPGGTCNFDLPQFHFWLASDLEKRQNDAQSWFSHFASLEKALTFFLTIKRSQAINTKQIAKNGFYQAEVEKCGFIVVKVDKNQAVYPVISGHKQRYSIRFMSAESEKNTSDSIEFQQICC</sequence>
<dbReference type="NCBIfam" id="NF003655">
    <property type="entry name" value="PRK05287.1-3"/>
    <property type="match status" value="1"/>
</dbReference>
<keyword evidence="4 5" id="KW-0131">Cell cycle</keyword>
<organism evidence="6 7">
    <name type="scientific">Psychromonas ingrahamii (strain DSM 17664 / CCUG 51855 / 37)</name>
    <dbReference type="NCBI Taxonomy" id="357804"/>
    <lineage>
        <taxon>Bacteria</taxon>
        <taxon>Pseudomonadati</taxon>
        <taxon>Pseudomonadota</taxon>
        <taxon>Gammaproteobacteria</taxon>
        <taxon>Alteromonadales</taxon>
        <taxon>Psychromonadaceae</taxon>
        <taxon>Psychromonas</taxon>
    </lineage>
</organism>
<dbReference type="InterPro" id="IPR009777">
    <property type="entry name" value="ZapD"/>
</dbReference>
<dbReference type="HOGENOM" id="CLU_076303_0_0_6"/>
<dbReference type="Proteomes" id="UP000000639">
    <property type="component" value="Chromosome"/>
</dbReference>
<evidence type="ECO:0000256" key="5">
    <source>
        <dbReference type="HAMAP-Rule" id="MF_01092"/>
    </source>
</evidence>
<dbReference type="GO" id="GO:0043093">
    <property type="term" value="P:FtsZ-dependent cytokinesis"/>
    <property type="evidence" value="ECO:0007669"/>
    <property type="project" value="UniProtKB-UniRule"/>
</dbReference>
<reference evidence="6 7" key="1">
    <citation type="submission" date="2007-01" db="EMBL/GenBank/DDBJ databases">
        <title>Complete sequence of Psychromonas ingrahamii 37.</title>
        <authorList>
            <consortium name="US DOE Joint Genome Institute"/>
            <person name="Copeland A."/>
            <person name="Lucas S."/>
            <person name="Lapidus A."/>
            <person name="Barry K."/>
            <person name="Detter J.C."/>
            <person name="Glavina del Rio T."/>
            <person name="Hammon N."/>
            <person name="Israni S."/>
            <person name="Dalin E."/>
            <person name="Tice H."/>
            <person name="Pitluck S."/>
            <person name="Thompson L.S."/>
            <person name="Brettin T."/>
            <person name="Bruce D."/>
            <person name="Han C."/>
            <person name="Tapia R."/>
            <person name="Schmutz J."/>
            <person name="Larimer F."/>
            <person name="Land M."/>
            <person name="Hauser L."/>
            <person name="Kyrpides N."/>
            <person name="Ivanova N."/>
            <person name="Staley J."/>
            <person name="Richardson P."/>
        </authorList>
    </citation>
    <scope>NUCLEOTIDE SEQUENCE [LARGE SCALE GENOMIC DNA]</scope>
    <source>
        <strain evidence="6 7">37</strain>
    </source>
</reference>
<dbReference type="RefSeq" id="WP_011769560.1">
    <property type="nucleotide sequence ID" value="NC_008709.1"/>
</dbReference>
<dbReference type="eggNOG" id="COG4582">
    <property type="taxonomic scope" value="Bacteria"/>
</dbReference>
<dbReference type="OrthoDB" id="5294622at2"/>
<dbReference type="InterPro" id="IPR027462">
    <property type="entry name" value="ZapD_C"/>
</dbReference>
<keyword evidence="3 5" id="KW-0717">Septation</keyword>
<dbReference type="PANTHER" id="PTHR39455">
    <property type="entry name" value="CELL DIVISION PROTEIN ZAPD"/>
    <property type="match status" value="1"/>
</dbReference>
<comment type="subcellular location">
    <subcellularLocation>
        <location evidence="5">Cytoplasm</location>
    </subcellularLocation>
    <text evidence="5">Localizes to mid-cell in an FtsZ-dependent manner.</text>
</comment>
<evidence type="ECO:0000256" key="4">
    <source>
        <dbReference type="ARBA" id="ARBA00023306"/>
    </source>
</evidence>
<evidence type="ECO:0000256" key="1">
    <source>
        <dbReference type="ARBA" id="ARBA00022490"/>
    </source>
</evidence>
<comment type="subunit">
    <text evidence="5">Interacts with FtsZ.</text>
</comment>
<dbReference type="GO" id="GO:0000917">
    <property type="term" value="P:division septum assembly"/>
    <property type="evidence" value="ECO:0007669"/>
    <property type="project" value="UniProtKB-KW"/>
</dbReference>
<dbReference type="Pfam" id="PF07072">
    <property type="entry name" value="ZapD"/>
    <property type="match status" value="1"/>
</dbReference>
<dbReference type="AlphaFoldDB" id="A1SU32"/>
<evidence type="ECO:0000313" key="6">
    <source>
        <dbReference type="EMBL" id="ABM02997.1"/>
    </source>
</evidence>
<comment type="similarity">
    <text evidence="5">Belongs to the ZapD family.</text>
</comment>
<evidence type="ECO:0000256" key="3">
    <source>
        <dbReference type="ARBA" id="ARBA00023210"/>
    </source>
</evidence>